<dbReference type="FunFam" id="2.70.70.10:FF:000003">
    <property type="entry name" value="Murein hydrolase activator EnvC"/>
    <property type="match status" value="1"/>
</dbReference>
<dbReference type="Gene3D" id="6.10.250.3150">
    <property type="match status" value="1"/>
</dbReference>
<dbReference type="InterPro" id="IPR050570">
    <property type="entry name" value="Cell_wall_metabolism_enzyme"/>
</dbReference>
<evidence type="ECO:0000313" key="5">
    <source>
        <dbReference type="EMBL" id="TKB55042.1"/>
    </source>
</evidence>
<feature type="coiled-coil region" evidence="1">
    <location>
        <begin position="22"/>
        <end position="56"/>
    </location>
</feature>
<feature type="coiled-coil region" evidence="1">
    <location>
        <begin position="85"/>
        <end position="112"/>
    </location>
</feature>
<accession>A0A4U1BNG7</accession>
<dbReference type="InterPro" id="IPR016047">
    <property type="entry name" value="M23ase_b-sheet_dom"/>
</dbReference>
<dbReference type="SUPFAM" id="SSF51261">
    <property type="entry name" value="Duplicated hybrid motif"/>
    <property type="match status" value="1"/>
</dbReference>
<keyword evidence="1" id="KW-0175">Coiled coil</keyword>
<feature type="compositionally biased region" description="Basic and acidic residues" evidence="2">
    <location>
        <begin position="178"/>
        <end position="198"/>
    </location>
</feature>
<keyword evidence="3" id="KW-0732">Signal</keyword>
<evidence type="ECO:0000259" key="4">
    <source>
        <dbReference type="Pfam" id="PF01551"/>
    </source>
</evidence>
<dbReference type="Proteomes" id="UP000305675">
    <property type="component" value="Unassembled WGS sequence"/>
</dbReference>
<proteinExistence type="predicted"/>
<dbReference type="GO" id="GO:0004222">
    <property type="term" value="F:metalloendopeptidase activity"/>
    <property type="evidence" value="ECO:0007669"/>
    <property type="project" value="TreeGrafter"/>
</dbReference>
<feature type="signal peptide" evidence="3">
    <location>
        <begin position="1"/>
        <end position="24"/>
    </location>
</feature>
<feature type="region of interest" description="Disordered" evidence="2">
    <location>
        <begin position="178"/>
        <end position="200"/>
    </location>
</feature>
<feature type="domain" description="M23ase beta-sheet core" evidence="4">
    <location>
        <begin position="281"/>
        <end position="374"/>
    </location>
</feature>
<dbReference type="CDD" id="cd12797">
    <property type="entry name" value="M23_peptidase"/>
    <property type="match status" value="1"/>
</dbReference>
<evidence type="ECO:0000256" key="3">
    <source>
        <dbReference type="SAM" id="SignalP"/>
    </source>
</evidence>
<dbReference type="AlphaFoldDB" id="A0A4U1BNG7"/>
<reference evidence="5 6" key="1">
    <citation type="submission" date="2019-04" db="EMBL/GenBank/DDBJ databases">
        <authorList>
            <person name="Hwang J.C."/>
        </authorList>
    </citation>
    <scope>NUCLEOTIDE SEQUENCE [LARGE SCALE GENOMIC DNA]</scope>
    <source>
        <strain evidence="5 6">IMCC35002</strain>
    </source>
</reference>
<organism evidence="5 6">
    <name type="scientific">Ferrimonas aestuarii</name>
    <dbReference type="NCBI Taxonomy" id="2569539"/>
    <lineage>
        <taxon>Bacteria</taxon>
        <taxon>Pseudomonadati</taxon>
        <taxon>Pseudomonadota</taxon>
        <taxon>Gammaproteobacteria</taxon>
        <taxon>Alteromonadales</taxon>
        <taxon>Ferrimonadaceae</taxon>
        <taxon>Ferrimonas</taxon>
    </lineage>
</organism>
<feature type="chain" id="PRO_5020973133" evidence="3">
    <location>
        <begin position="25"/>
        <end position="381"/>
    </location>
</feature>
<name>A0A4U1BNG7_9GAMM</name>
<evidence type="ECO:0000313" key="6">
    <source>
        <dbReference type="Proteomes" id="UP000305675"/>
    </source>
</evidence>
<dbReference type="EMBL" id="SWCJ01000006">
    <property type="protein sequence ID" value="TKB55042.1"/>
    <property type="molecule type" value="Genomic_DNA"/>
</dbReference>
<dbReference type="Gene3D" id="2.70.70.10">
    <property type="entry name" value="Glucose Permease (Domain IIA)"/>
    <property type="match status" value="1"/>
</dbReference>
<dbReference type="RefSeq" id="WP_136863428.1">
    <property type="nucleotide sequence ID" value="NZ_SWCJ01000006.1"/>
</dbReference>
<evidence type="ECO:0000256" key="1">
    <source>
        <dbReference type="SAM" id="Coils"/>
    </source>
</evidence>
<dbReference type="InterPro" id="IPR011055">
    <property type="entry name" value="Dup_hybrid_motif"/>
</dbReference>
<dbReference type="OrthoDB" id="9784703at2"/>
<dbReference type="PANTHER" id="PTHR21666">
    <property type="entry name" value="PEPTIDASE-RELATED"/>
    <property type="match status" value="1"/>
</dbReference>
<gene>
    <name evidence="5" type="ORF">FCL42_10800</name>
</gene>
<sequence length="381" mass="42555">MTTPWRRIWPALVVAGLFCLPASASQEEVDKQQQQLKQLQREIAEKQAELIKQRSSRNNTTQKLKQDERAISKQAAAIKANLTKLNGLNADLAQLTKQQNALEQTYQGQQQQLAAQIKASWISGKGEVGQLLLNQDSADKQRLLTYYQYLNQARIDAMEAIKATKIALEANHQAQLEHRDQLKKTQSKLDRQQLDLKKQKQQRQRTLAKIEDELRQSNRSLSRLEVDSEVLSQAIEEALIALANQPLKLDGLAKLKGKLAWPISGKISKKFGSHRQGQLRWNGLVISALEGQDVKAVAPGQVVFADWLRGYGMVVVVDHGKEYLSLYGQAQSLLKNVGDSVKEGEVIALSGKSGGLAQSGLYFEIRHQGLAVNPSPYLKRL</sequence>
<evidence type="ECO:0000256" key="2">
    <source>
        <dbReference type="SAM" id="MobiDB-lite"/>
    </source>
</evidence>
<comment type="caution">
    <text evidence="5">The sequence shown here is derived from an EMBL/GenBank/DDBJ whole genome shotgun (WGS) entry which is preliminary data.</text>
</comment>
<keyword evidence="6" id="KW-1185">Reference proteome</keyword>
<dbReference type="PANTHER" id="PTHR21666:SF270">
    <property type="entry name" value="MUREIN HYDROLASE ACTIVATOR ENVC"/>
    <property type="match status" value="1"/>
</dbReference>
<dbReference type="Pfam" id="PF01551">
    <property type="entry name" value="Peptidase_M23"/>
    <property type="match status" value="1"/>
</dbReference>
<protein>
    <submittedName>
        <fullName evidence="5">Peptidase M23</fullName>
    </submittedName>
</protein>